<accession>A0A133XEP0</accession>
<dbReference type="Gene3D" id="3.30.420.40">
    <property type="match status" value="2"/>
</dbReference>
<protein>
    <recommendedName>
        <fullName evidence="3">Fructokinase</fullName>
    </recommendedName>
</protein>
<dbReference type="PROSITE" id="PS01125">
    <property type="entry name" value="ROK"/>
    <property type="match status" value="1"/>
</dbReference>
<reference evidence="1 2" key="1">
    <citation type="submission" date="2015-12" db="EMBL/GenBank/DDBJ databases">
        <title>Nitrous oxide reduction kinetics distinguish bacteria harboring typical versus atypical NosZ.</title>
        <authorList>
            <person name="Yoon S."/>
            <person name="Nissen S."/>
            <person name="Park D."/>
            <person name="Sanford R.A."/>
            <person name="Loeffler F.E."/>
        </authorList>
    </citation>
    <scope>NUCLEOTIDE SEQUENCE [LARGE SCALE GENOMIC DNA]</scope>
    <source>
        <strain evidence="1 2">ATCC BAA-841</strain>
    </source>
</reference>
<dbReference type="Pfam" id="PF00480">
    <property type="entry name" value="ROK"/>
    <property type="match status" value="1"/>
</dbReference>
<comment type="caution">
    <text evidence="1">The sequence shown here is derived from an EMBL/GenBank/DDBJ whole genome shotgun (WGS) entry which is preliminary data.</text>
</comment>
<dbReference type="InterPro" id="IPR000600">
    <property type="entry name" value="ROK"/>
</dbReference>
<evidence type="ECO:0000313" key="1">
    <source>
        <dbReference type="EMBL" id="KXB29405.1"/>
    </source>
</evidence>
<gene>
    <name evidence="1" type="ORF">AT959_15695</name>
</gene>
<dbReference type="CDD" id="cd24066">
    <property type="entry name" value="ASKHA_NBD_ROK_EcFRK-like"/>
    <property type="match status" value="1"/>
</dbReference>
<name>A0A133XEP0_9RHOO</name>
<dbReference type="PANTHER" id="PTHR18964:SF174">
    <property type="entry name" value="D-ALLOSE KINASE-RELATED"/>
    <property type="match status" value="1"/>
</dbReference>
<dbReference type="AlphaFoldDB" id="A0A133XEP0"/>
<dbReference type="RefSeq" id="WP_066884967.1">
    <property type="nucleotide sequence ID" value="NZ_LODL01000035.1"/>
</dbReference>
<sequence>MRLGIDLGGSKIEIIALGDDGQALLRRRVATPQGDYPATLQAVAGLVAAAESELGRRGTLGIGIPGTESQTSGLIKNANSTCLIGQPLRQDLQSLLRREVRLANDANCFALSEAIDGSGRDAEIVFGVILGTGVGGGIVVRQQVLSGANGIAGEWGHNPLPLPDAADLPLPPCYCGRAGCVETYLSGPGLSADHRRHAGATLSAEQIEQRAAAGDAACEATLQRYEERLGRALAGIINVLDPQIIILGGGLSKMQRLYRNLPERCGPHVFSDVFYNKILPPAHGDSSGVRGAAWLWN</sequence>
<evidence type="ECO:0000313" key="2">
    <source>
        <dbReference type="Proteomes" id="UP000070186"/>
    </source>
</evidence>
<keyword evidence="2" id="KW-1185">Reference proteome</keyword>
<dbReference type="InterPro" id="IPR043129">
    <property type="entry name" value="ATPase_NBD"/>
</dbReference>
<dbReference type="Proteomes" id="UP000070186">
    <property type="component" value="Unassembled WGS sequence"/>
</dbReference>
<dbReference type="GO" id="GO:0004396">
    <property type="term" value="F:hexokinase activity"/>
    <property type="evidence" value="ECO:0007669"/>
    <property type="project" value="TreeGrafter"/>
</dbReference>
<dbReference type="InterPro" id="IPR049874">
    <property type="entry name" value="ROK_cs"/>
</dbReference>
<dbReference type="STRING" id="281362.AT959_15695"/>
<dbReference type="PANTHER" id="PTHR18964">
    <property type="entry name" value="ROK (REPRESSOR, ORF, KINASE) FAMILY"/>
    <property type="match status" value="1"/>
</dbReference>
<dbReference type="SUPFAM" id="SSF53067">
    <property type="entry name" value="Actin-like ATPase domain"/>
    <property type="match status" value="1"/>
</dbReference>
<proteinExistence type="predicted"/>
<organism evidence="1 2">
    <name type="scientific">Dechloromonas denitrificans</name>
    <dbReference type="NCBI Taxonomy" id="281362"/>
    <lineage>
        <taxon>Bacteria</taxon>
        <taxon>Pseudomonadati</taxon>
        <taxon>Pseudomonadota</taxon>
        <taxon>Betaproteobacteria</taxon>
        <taxon>Rhodocyclales</taxon>
        <taxon>Azonexaceae</taxon>
        <taxon>Dechloromonas</taxon>
    </lineage>
</organism>
<evidence type="ECO:0008006" key="3">
    <source>
        <dbReference type="Google" id="ProtNLM"/>
    </source>
</evidence>
<dbReference type="EMBL" id="LODL01000035">
    <property type="protein sequence ID" value="KXB29405.1"/>
    <property type="molecule type" value="Genomic_DNA"/>
</dbReference>